<keyword evidence="1" id="KW-1133">Transmembrane helix</keyword>
<feature type="transmembrane region" description="Helical" evidence="1">
    <location>
        <begin position="371"/>
        <end position="390"/>
    </location>
</feature>
<sequence length="398" mass="44444">MRPFFELLKKIIHTGIGKSRFLMASVGLGIAMLLILVAIQVHSNFNQLLYSAKNQNETADFLVINKKITNAIMGQSGKSAFRPEEIDQIKAQPFVQAFGLITSSRFKVVVQAPGDLHFATDMFFESVPDSFLDVKNEDWKWNVGDRTIPIILPSDFLNLYNFGFSLSQDLPQISQETVKALPLQVVISNNITSEQYIGHVVGFSDRISSFLVPASFMSWANEKYGTTREAPTSRVIIKTPDPSSPTLVKFLDDNGYTTNQDKLKFSKTRLIVQTIVSVIGFFGLILLLFAMLVFSMFIQLIIASCKREIQLLVMLGTAPRQLKRYLLKQFVPLYVIIGVVCLLLLAGLQYVTAMVLAKHDMVVGVWPGPGVFAGTVLVLGLVYFVNLLTVNRYVNKES</sequence>
<feature type="transmembrane region" description="Helical" evidence="1">
    <location>
        <begin position="21"/>
        <end position="41"/>
    </location>
</feature>
<comment type="caution">
    <text evidence="2">The sequence shown here is derived from an EMBL/GenBank/DDBJ whole genome shotgun (WGS) entry which is preliminary data.</text>
</comment>
<feature type="transmembrane region" description="Helical" evidence="1">
    <location>
        <begin position="275"/>
        <end position="302"/>
    </location>
</feature>
<reference evidence="2 3" key="1">
    <citation type="submission" date="2020-04" db="EMBL/GenBank/DDBJ databases">
        <title>Chitinophaga sp. G-6-1-13 sp. nov., isolated from soil.</title>
        <authorList>
            <person name="Dahal R.H."/>
            <person name="Chaudhary D.K."/>
        </authorList>
    </citation>
    <scope>NUCLEOTIDE SEQUENCE [LARGE SCALE GENOMIC DNA]</scope>
    <source>
        <strain evidence="2 3">G-6-1-13</strain>
    </source>
</reference>
<feature type="transmembrane region" description="Helical" evidence="1">
    <location>
        <begin position="330"/>
        <end position="351"/>
    </location>
</feature>
<evidence type="ECO:0000256" key="1">
    <source>
        <dbReference type="SAM" id="Phobius"/>
    </source>
</evidence>
<keyword evidence="1" id="KW-0812">Transmembrane</keyword>
<evidence type="ECO:0000313" key="2">
    <source>
        <dbReference type="EMBL" id="NML36101.1"/>
    </source>
</evidence>
<gene>
    <name evidence="2" type="ORF">HHL17_02720</name>
</gene>
<keyword evidence="1" id="KW-0472">Membrane</keyword>
<proteinExistence type="predicted"/>
<evidence type="ECO:0008006" key="4">
    <source>
        <dbReference type="Google" id="ProtNLM"/>
    </source>
</evidence>
<protein>
    <recommendedName>
        <fullName evidence="4">FtsX-like permease family protein</fullName>
    </recommendedName>
</protein>
<organism evidence="2 3">
    <name type="scientific">Chitinophaga fulva</name>
    <dbReference type="NCBI Taxonomy" id="2728842"/>
    <lineage>
        <taxon>Bacteria</taxon>
        <taxon>Pseudomonadati</taxon>
        <taxon>Bacteroidota</taxon>
        <taxon>Chitinophagia</taxon>
        <taxon>Chitinophagales</taxon>
        <taxon>Chitinophagaceae</taxon>
        <taxon>Chitinophaga</taxon>
    </lineage>
</organism>
<keyword evidence="3" id="KW-1185">Reference proteome</keyword>
<dbReference type="GO" id="GO:0005886">
    <property type="term" value="C:plasma membrane"/>
    <property type="evidence" value="ECO:0007669"/>
    <property type="project" value="UniProtKB-SubCell"/>
</dbReference>
<evidence type="ECO:0000313" key="3">
    <source>
        <dbReference type="Proteomes" id="UP000583266"/>
    </source>
</evidence>
<accession>A0A848GED9</accession>
<dbReference type="EMBL" id="JABBGC010000001">
    <property type="protein sequence ID" value="NML36101.1"/>
    <property type="molecule type" value="Genomic_DNA"/>
</dbReference>
<dbReference type="AlphaFoldDB" id="A0A848GED9"/>
<dbReference type="RefSeq" id="WP_169223256.1">
    <property type="nucleotide sequence ID" value="NZ_JABBGC010000001.1"/>
</dbReference>
<dbReference type="Proteomes" id="UP000583266">
    <property type="component" value="Unassembled WGS sequence"/>
</dbReference>
<name>A0A848GED9_9BACT</name>